<evidence type="ECO:0000256" key="5">
    <source>
        <dbReference type="ARBA" id="ARBA00023150"/>
    </source>
</evidence>
<evidence type="ECO:0000256" key="4">
    <source>
        <dbReference type="ARBA" id="ARBA00015262"/>
    </source>
</evidence>
<dbReference type="Proteomes" id="UP000185746">
    <property type="component" value="Chromosome"/>
</dbReference>
<comment type="function">
    <text evidence="1 6">May be involved in the biosynthesis of molybdopterin.</text>
</comment>
<protein>
    <recommendedName>
        <fullName evidence="4 6">Molybdenum cofactor biosynthesis protein B</fullName>
    </recommendedName>
</protein>
<dbReference type="InterPro" id="IPR012245">
    <property type="entry name" value="MoaB"/>
</dbReference>
<dbReference type="CDD" id="cd00886">
    <property type="entry name" value="MogA_MoaB"/>
    <property type="match status" value="1"/>
</dbReference>
<dbReference type="GO" id="GO:0006777">
    <property type="term" value="P:Mo-molybdopterin cofactor biosynthetic process"/>
    <property type="evidence" value="ECO:0007669"/>
    <property type="project" value="UniProtKB-UniRule"/>
</dbReference>
<dbReference type="AlphaFoldDB" id="A0A1D8JJS0"/>
<evidence type="ECO:0000259" key="7">
    <source>
        <dbReference type="SMART" id="SM00852"/>
    </source>
</evidence>
<dbReference type="GO" id="GO:0005829">
    <property type="term" value="C:cytosol"/>
    <property type="evidence" value="ECO:0007669"/>
    <property type="project" value="TreeGrafter"/>
</dbReference>
<dbReference type="PANTHER" id="PTHR43232">
    <property type="entry name" value="MOLYBDENUM COFACTOR BIOSYNTHESIS PROTEIN B"/>
    <property type="match status" value="1"/>
</dbReference>
<dbReference type="SMART" id="SM00852">
    <property type="entry name" value="MoCF_biosynth"/>
    <property type="match status" value="1"/>
</dbReference>
<keyword evidence="9" id="KW-1185">Reference proteome</keyword>
<reference evidence="8 9" key="1">
    <citation type="submission" date="2016-09" db="EMBL/GenBank/DDBJ databases">
        <title>Complete genome sequence of the Lysinibacillus sphaericus LMG 22257, a specie of Bacillus with ureolytic activity that can effectively biodeposit calcium carbonate.</title>
        <authorList>
            <person name="Yan W."/>
        </authorList>
    </citation>
    <scope>NUCLEOTIDE SEQUENCE [LARGE SCALE GENOMIC DNA]</scope>
    <source>
        <strain evidence="8 9">LMG 22257</strain>
    </source>
</reference>
<evidence type="ECO:0000256" key="2">
    <source>
        <dbReference type="ARBA" id="ARBA00005046"/>
    </source>
</evidence>
<dbReference type="SUPFAM" id="SSF53218">
    <property type="entry name" value="Molybdenum cofactor biosynthesis proteins"/>
    <property type="match status" value="1"/>
</dbReference>
<feature type="domain" description="MoaB/Mog" evidence="7">
    <location>
        <begin position="16"/>
        <end position="160"/>
    </location>
</feature>
<dbReference type="KEGG" id="surl:BI350_16320"/>
<comment type="similarity">
    <text evidence="3 6">Belongs to the MoaB/Mog family.</text>
</comment>
<proteinExistence type="inferred from homology"/>
<dbReference type="InterPro" id="IPR036425">
    <property type="entry name" value="MoaB/Mog-like_dom_sf"/>
</dbReference>
<dbReference type="InterPro" id="IPR001453">
    <property type="entry name" value="MoaB/Mog_dom"/>
</dbReference>
<dbReference type="NCBIfam" id="TIGR00177">
    <property type="entry name" value="molyb_syn"/>
    <property type="match status" value="1"/>
</dbReference>
<evidence type="ECO:0000256" key="6">
    <source>
        <dbReference type="PIRNR" id="PIRNR006443"/>
    </source>
</evidence>
<organism evidence="8 9">
    <name type="scientific">Sporosarcina ureilytica</name>
    <dbReference type="NCBI Taxonomy" id="298596"/>
    <lineage>
        <taxon>Bacteria</taxon>
        <taxon>Bacillati</taxon>
        <taxon>Bacillota</taxon>
        <taxon>Bacilli</taxon>
        <taxon>Bacillales</taxon>
        <taxon>Caryophanaceae</taxon>
        <taxon>Sporosarcina</taxon>
    </lineage>
</organism>
<sequence length="171" mass="19249">MSKDHEYSKDQPLALAVLTVSDTRHLENDRGGNTIRQMLESEGHQILESSICKDEKQEIEEVIEKWLENPNVQGIVTTGGTGLGFRDITPETIEPYFTKHIKGFGELFRMLSYTEDVGSKSLLSRAEAGIVEDKVIYILPGSVKAVELAMKKLVLPELHHVVHEITKHKIE</sequence>
<evidence type="ECO:0000313" key="9">
    <source>
        <dbReference type="Proteomes" id="UP000185746"/>
    </source>
</evidence>
<evidence type="ECO:0000256" key="3">
    <source>
        <dbReference type="ARBA" id="ARBA00006112"/>
    </source>
</evidence>
<dbReference type="Pfam" id="PF00994">
    <property type="entry name" value="MoCF_biosynth"/>
    <property type="match status" value="1"/>
</dbReference>
<keyword evidence="5 6" id="KW-0501">Molybdenum cofactor biosynthesis</keyword>
<dbReference type="PANTHER" id="PTHR43232:SF2">
    <property type="entry name" value="MOLYBDENUM COFACTOR BIOSYNTHESIS PROTEIN B"/>
    <property type="match status" value="1"/>
</dbReference>
<evidence type="ECO:0000313" key="8">
    <source>
        <dbReference type="EMBL" id="AOV08959.1"/>
    </source>
</evidence>
<dbReference type="PIRSF" id="PIRSF006443">
    <property type="entry name" value="MoaB"/>
    <property type="match status" value="1"/>
</dbReference>
<dbReference type="Gene3D" id="3.40.980.10">
    <property type="entry name" value="MoaB/Mog-like domain"/>
    <property type="match status" value="1"/>
</dbReference>
<name>A0A1D8JJS0_9BACL</name>
<evidence type="ECO:0000256" key="1">
    <source>
        <dbReference type="ARBA" id="ARBA00003487"/>
    </source>
</evidence>
<gene>
    <name evidence="8" type="ORF">BI350_16320</name>
</gene>
<dbReference type="FunFam" id="3.40.980.10:FF:000006">
    <property type="entry name" value="Molybdenum cofactor biosynthesis protein B"/>
    <property type="match status" value="1"/>
</dbReference>
<dbReference type="RefSeq" id="WP_075529124.1">
    <property type="nucleotide sequence ID" value="NZ_CP017560.1"/>
</dbReference>
<accession>A0A1D8JJS0</accession>
<dbReference type="EMBL" id="CP017560">
    <property type="protein sequence ID" value="AOV08959.1"/>
    <property type="molecule type" value="Genomic_DNA"/>
</dbReference>
<comment type="pathway">
    <text evidence="2 6">Cofactor biosynthesis; molybdopterin biosynthesis.</text>
</comment>
<dbReference type="UniPathway" id="UPA00344"/>